<dbReference type="AlphaFoldDB" id="A0A2H0N6V6"/>
<evidence type="ECO:0000256" key="1">
    <source>
        <dbReference type="ARBA" id="ARBA00004651"/>
    </source>
</evidence>
<feature type="transmembrane region" description="Helical" evidence="7">
    <location>
        <begin position="107"/>
        <end position="127"/>
    </location>
</feature>
<dbReference type="Pfam" id="PF21088">
    <property type="entry name" value="MS_channel_1st"/>
    <property type="match status" value="1"/>
</dbReference>
<evidence type="ECO:0000259" key="9">
    <source>
        <dbReference type="Pfam" id="PF21082"/>
    </source>
</evidence>
<dbReference type="SUPFAM" id="SSF82861">
    <property type="entry name" value="Mechanosensitive channel protein MscS (YggB), transmembrane region"/>
    <property type="match status" value="1"/>
</dbReference>
<name>A0A2H0N6V6_9BACT</name>
<gene>
    <name evidence="11" type="ORF">COV57_03570</name>
</gene>
<dbReference type="InterPro" id="IPR006685">
    <property type="entry name" value="MscS_channel_2nd"/>
</dbReference>
<organism evidence="11 12">
    <name type="scientific">Candidatus Liptonbacteria bacterium CG11_big_fil_rev_8_21_14_0_20_35_14</name>
    <dbReference type="NCBI Taxonomy" id="1974634"/>
    <lineage>
        <taxon>Bacteria</taxon>
        <taxon>Candidatus Liptoniibacteriota</taxon>
    </lineage>
</organism>
<evidence type="ECO:0000256" key="7">
    <source>
        <dbReference type="SAM" id="Phobius"/>
    </source>
</evidence>
<dbReference type="GO" id="GO:0055085">
    <property type="term" value="P:transmembrane transport"/>
    <property type="evidence" value="ECO:0007669"/>
    <property type="project" value="InterPro"/>
</dbReference>
<comment type="subcellular location">
    <subcellularLocation>
        <location evidence="1">Cell membrane</location>
        <topology evidence="1">Multi-pass membrane protein</topology>
    </subcellularLocation>
</comment>
<keyword evidence="4 7" id="KW-0812">Transmembrane</keyword>
<feature type="transmembrane region" description="Helical" evidence="7">
    <location>
        <begin position="148"/>
        <end position="168"/>
    </location>
</feature>
<feature type="transmembrane region" description="Helical" evidence="7">
    <location>
        <begin position="79"/>
        <end position="95"/>
    </location>
</feature>
<proteinExistence type="inferred from homology"/>
<dbReference type="InterPro" id="IPR011066">
    <property type="entry name" value="MscS_channel_C_sf"/>
</dbReference>
<comment type="similarity">
    <text evidence="2">Belongs to the MscS (TC 1.A.23) family.</text>
</comment>
<dbReference type="InterPro" id="IPR023408">
    <property type="entry name" value="MscS_beta-dom_sf"/>
</dbReference>
<dbReference type="EMBL" id="PCWO01000050">
    <property type="protein sequence ID" value="PIR04632.1"/>
    <property type="molecule type" value="Genomic_DNA"/>
</dbReference>
<dbReference type="SUPFAM" id="SSF82689">
    <property type="entry name" value="Mechanosensitive channel protein MscS (YggB), C-terminal domain"/>
    <property type="match status" value="1"/>
</dbReference>
<comment type="caution">
    <text evidence="11">The sequence shown here is derived from an EMBL/GenBank/DDBJ whole genome shotgun (WGS) entry which is preliminary data.</text>
</comment>
<evidence type="ECO:0000313" key="12">
    <source>
        <dbReference type="Proteomes" id="UP000229893"/>
    </source>
</evidence>
<evidence type="ECO:0000256" key="3">
    <source>
        <dbReference type="ARBA" id="ARBA00022475"/>
    </source>
</evidence>
<evidence type="ECO:0000256" key="6">
    <source>
        <dbReference type="ARBA" id="ARBA00023136"/>
    </source>
</evidence>
<feature type="transmembrane region" description="Helical" evidence="7">
    <location>
        <begin position="29"/>
        <end position="52"/>
    </location>
</feature>
<dbReference type="Gene3D" id="2.30.30.60">
    <property type="match status" value="1"/>
</dbReference>
<reference evidence="11 12" key="1">
    <citation type="submission" date="2017-09" db="EMBL/GenBank/DDBJ databases">
        <title>Depth-based differentiation of microbial function through sediment-hosted aquifers and enrichment of novel symbionts in the deep terrestrial subsurface.</title>
        <authorList>
            <person name="Probst A.J."/>
            <person name="Ladd B."/>
            <person name="Jarett J.K."/>
            <person name="Geller-Mcgrath D.E."/>
            <person name="Sieber C.M."/>
            <person name="Emerson J.B."/>
            <person name="Anantharaman K."/>
            <person name="Thomas B.C."/>
            <person name="Malmstrom R."/>
            <person name="Stieglmeier M."/>
            <person name="Klingl A."/>
            <person name="Woyke T."/>
            <person name="Ryan C.M."/>
            <person name="Banfield J.F."/>
        </authorList>
    </citation>
    <scope>NUCLEOTIDE SEQUENCE [LARGE SCALE GENOMIC DNA]</scope>
    <source>
        <strain evidence="11">CG11_big_fil_rev_8_21_14_0_20_35_14</strain>
    </source>
</reference>
<evidence type="ECO:0000313" key="11">
    <source>
        <dbReference type="EMBL" id="PIR04632.1"/>
    </source>
</evidence>
<evidence type="ECO:0000259" key="10">
    <source>
        <dbReference type="Pfam" id="PF21088"/>
    </source>
</evidence>
<evidence type="ECO:0000256" key="4">
    <source>
        <dbReference type="ARBA" id="ARBA00022692"/>
    </source>
</evidence>
<feature type="transmembrane region" description="Helical" evidence="7">
    <location>
        <begin position="174"/>
        <end position="203"/>
    </location>
</feature>
<dbReference type="Gene3D" id="1.10.287.1260">
    <property type="match status" value="1"/>
</dbReference>
<dbReference type="Pfam" id="PF21082">
    <property type="entry name" value="MS_channel_3rd"/>
    <property type="match status" value="1"/>
</dbReference>
<feature type="domain" description="Mechanosensitive ion channel MscS C-terminal" evidence="9">
    <location>
        <begin position="264"/>
        <end position="348"/>
    </location>
</feature>
<dbReference type="Pfam" id="PF00924">
    <property type="entry name" value="MS_channel_2nd"/>
    <property type="match status" value="1"/>
</dbReference>
<dbReference type="PANTHER" id="PTHR30566:SF25">
    <property type="entry name" value="INNER MEMBRANE PROTEIN"/>
    <property type="match status" value="1"/>
</dbReference>
<protein>
    <submittedName>
        <fullName evidence="11">Mechanosensitive ion channel protein MscS</fullName>
    </submittedName>
</protein>
<accession>A0A2H0N6V6</accession>
<keyword evidence="3" id="KW-1003">Cell membrane</keyword>
<dbReference type="InterPro" id="IPR011014">
    <property type="entry name" value="MscS_channel_TM-2"/>
</dbReference>
<dbReference type="PANTHER" id="PTHR30566">
    <property type="entry name" value="YNAI-RELATED MECHANOSENSITIVE ION CHANNEL"/>
    <property type="match status" value="1"/>
</dbReference>
<evidence type="ECO:0000256" key="5">
    <source>
        <dbReference type="ARBA" id="ARBA00022989"/>
    </source>
</evidence>
<keyword evidence="6 7" id="KW-0472">Membrane</keyword>
<dbReference type="Proteomes" id="UP000229893">
    <property type="component" value="Unassembled WGS sequence"/>
</dbReference>
<dbReference type="Gene3D" id="3.30.70.100">
    <property type="match status" value="1"/>
</dbReference>
<dbReference type="InterPro" id="IPR010920">
    <property type="entry name" value="LSM_dom_sf"/>
</dbReference>
<dbReference type="SUPFAM" id="SSF50182">
    <property type="entry name" value="Sm-like ribonucleoproteins"/>
    <property type="match status" value="1"/>
</dbReference>
<dbReference type="InterPro" id="IPR049142">
    <property type="entry name" value="MS_channel_1st"/>
</dbReference>
<evidence type="ECO:0000256" key="2">
    <source>
        <dbReference type="ARBA" id="ARBA00008017"/>
    </source>
</evidence>
<keyword evidence="5 7" id="KW-1133">Transmembrane helix</keyword>
<feature type="domain" description="Mechanosensitive ion channel transmembrane helices 2/3" evidence="10">
    <location>
        <begin position="149"/>
        <end position="189"/>
    </location>
</feature>
<feature type="domain" description="Mechanosensitive ion channel MscS" evidence="8">
    <location>
        <begin position="190"/>
        <end position="256"/>
    </location>
</feature>
<sequence length="359" mass="40886">MTQYFEKIINFLNLPILQTSLWHNTYKEYLIALIALIAFIIIFKIIQSFVVFKLSSLAKKTKTDIDDTVIKVIDTLKPPFYLFLALYFALTFISIDDTAQKIIDTILIIWIVYQFIIAFQIIAEYVVSKVSSGEKDKDSKSAVQSLKIIIKIILWVTGGLLVLSNLGIDITSLIAGLGIGGIAVALAIQNILGDLFSSFAIYFDKPFKVGDFIVVGQNMGTVEKIGIKTTRLRALQGEEVVISNQELVSARIQNFKKMKERRIAFKFGVVYQTDNDKLKRIPQIIKDIIESVDKLRFDRTHFISFGPSDLTFEAVYFINSPEYNDYMDANQEVNLKMKEIFEKDGIEFAYPTQTIFLNK</sequence>
<evidence type="ECO:0000259" key="8">
    <source>
        <dbReference type="Pfam" id="PF00924"/>
    </source>
</evidence>
<dbReference type="GO" id="GO:0005886">
    <property type="term" value="C:plasma membrane"/>
    <property type="evidence" value="ECO:0007669"/>
    <property type="project" value="UniProtKB-SubCell"/>
</dbReference>
<dbReference type="InterPro" id="IPR049278">
    <property type="entry name" value="MS_channel_C"/>
</dbReference>